<dbReference type="InterPro" id="IPR032675">
    <property type="entry name" value="LRR_dom_sf"/>
</dbReference>
<dbReference type="AlphaFoldDB" id="A0A7C9HCT1"/>
<evidence type="ECO:0000313" key="5">
    <source>
        <dbReference type="Proteomes" id="UP000482295"/>
    </source>
</evidence>
<reference evidence="4 5" key="1">
    <citation type="submission" date="2019-09" db="EMBL/GenBank/DDBJ databases">
        <title>Prevotella A2879 sp. nov., isolated from an abscess of a patient.</title>
        <authorList>
            <person name="Buhl M."/>
            <person name="Oberhettinger P."/>
        </authorList>
    </citation>
    <scope>NUCLEOTIDE SEQUENCE [LARGE SCALE GENOMIC DNA]</scope>
    <source>
        <strain evidence="4 5">A2879</strain>
    </source>
</reference>
<evidence type="ECO:0000313" key="4">
    <source>
        <dbReference type="EMBL" id="MUL26888.1"/>
    </source>
</evidence>
<dbReference type="Gene3D" id="2.60.40.10">
    <property type="entry name" value="Immunoglobulins"/>
    <property type="match status" value="1"/>
</dbReference>
<dbReference type="PANTHER" id="PTHR45661">
    <property type="entry name" value="SURFACE ANTIGEN"/>
    <property type="match status" value="1"/>
</dbReference>
<dbReference type="Pfam" id="PF13199">
    <property type="entry name" value="Glyco_hydro_66"/>
    <property type="match status" value="1"/>
</dbReference>
<sequence length="1112" mass="123643">MRLKRLLFLCTALLSFTTSFADDFVQNSIKYTTSSDKTVTLVDGKSTSGDVVIPSSVRYGKNDYAVTVIEHNAFQGNNSITSVIIPSSVNSIGYSAFNACKNLRSVTDASSNANMQGYEYTDCSNLQSVTLSGSLQTIGYRSFANTGLTSLVLPANVKEIGGQAFQDCQHLTQVQFDSRLEVIKDHAFKQTGLIILELPSGVNEIGEWSFEGCQNLKKVVLPLRATALGTGSFFHCTSLESVVIPGNITTFNDNTFNGCSRLSAVYYLGDNQPSVNQYTFAGVDNKFNFYVKPSALANIRGVAYISDKVKDSFPYQQRSKYATFSSEFAVDFASVNGLKAYIAKGVGENNSVNLLPVTTAGAGTGLVIEATPNTVYQLRLADNDTHYDDNALHVATSEIANNATIQYKADLTYLSNPVDLTTDKVRYEPNSTVTFTTKYAFPDGAKVRYLHGNKVVATADISGKTSWTWKVPADNFTGYLAEVYTTVGTTDNVYATIGIDVSTEWGRFPRYGFVSHYDASKTLDKVKGEVAMLNRYHMTGIQFYDWQWQHHILFPQGATQWKDIGLRNVYKSSIDNYINQLHGVGSKCMFYDLIYGVTGNMNGNTPETPDNLDKDGVSSDWGWIDLHEKKGGGYDLHQYQYPLGSWPSIYVMNPGNQNWVNYLAGSINKVYQNFGFDGYHIDQLGHQRDAYYVNLKSKKVNGKKVYTDGDRRNTNDFEGYFANFINRMKADNHNKYLVMNAASSFGGPNIVGTKNVEFGYNEMWGGDDYYWNYRKIIQDNRRNNGKNTFNTVFAAYLHCRNGRPGELRLSSALMGEATIFALGGSRIELSGDHMLFTEYFPDDTRPMSSKLQKSIIHYYDFLTAYENYLRDNNAETTVSMTMDGKQVAAWDLSNPDPSLNEHPEKQTIGPKPYMVNTYSTKKGDVTTIQLLNYSNVSRDNFNIRDLSETMPLPNVLNNKKIVLDDAQPVARIWVASPDRLGGAPQELDFTQSSGKVTFTLPSLEYWTMVVVEHGQKSVDNSSRIKNYVLSGESFSLAQQNSLVAGDVYLSFPASLVSATTNVMPLKMVTEGIKSLTNVCGNSSDDYYTLSGIKLQKPSKGVYIHDGKTIVVK</sequence>
<gene>
    <name evidence="4" type="ORF">F0475_00790</name>
</gene>
<dbReference type="CDD" id="cd14745">
    <property type="entry name" value="GH66"/>
    <property type="match status" value="1"/>
</dbReference>
<dbReference type="EMBL" id="VVIQ01000001">
    <property type="protein sequence ID" value="MUL26888.1"/>
    <property type="molecule type" value="Genomic_DNA"/>
</dbReference>
<dbReference type="PANTHER" id="PTHR45661:SF3">
    <property type="entry name" value="IG-LIKE DOMAIN-CONTAINING PROTEIN"/>
    <property type="match status" value="1"/>
</dbReference>
<evidence type="ECO:0000256" key="1">
    <source>
        <dbReference type="ARBA" id="ARBA00010837"/>
    </source>
</evidence>
<dbReference type="InterPro" id="IPR013783">
    <property type="entry name" value="Ig-like_fold"/>
</dbReference>
<keyword evidence="2 3" id="KW-0732">Signal</keyword>
<protein>
    <submittedName>
        <fullName evidence="4">Leucine-rich repeat protein</fullName>
    </submittedName>
</protein>
<organism evidence="4 5">
    <name type="scientific">Prevotella vespertina</name>
    <dbReference type="NCBI Taxonomy" id="2608404"/>
    <lineage>
        <taxon>Bacteria</taxon>
        <taxon>Pseudomonadati</taxon>
        <taxon>Bacteroidota</taxon>
        <taxon>Bacteroidia</taxon>
        <taxon>Bacteroidales</taxon>
        <taxon>Prevotellaceae</taxon>
        <taxon>Prevotella</taxon>
    </lineage>
</organism>
<dbReference type="Pfam" id="PF13306">
    <property type="entry name" value="LRR_5"/>
    <property type="match status" value="1"/>
</dbReference>
<name>A0A7C9HCT1_9BACT</name>
<dbReference type="InterPro" id="IPR053139">
    <property type="entry name" value="Surface_bspA-like"/>
</dbReference>
<evidence type="ECO:0000256" key="3">
    <source>
        <dbReference type="SAM" id="SignalP"/>
    </source>
</evidence>
<comment type="caution">
    <text evidence="4">The sequence shown here is derived from an EMBL/GenBank/DDBJ whole genome shotgun (WGS) entry which is preliminary data.</text>
</comment>
<dbReference type="Gene3D" id="3.40.50.12480">
    <property type="match status" value="1"/>
</dbReference>
<dbReference type="Gene3D" id="2.60.40.1180">
    <property type="entry name" value="Golgi alpha-mannosidase II"/>
    <property type="match status" value="1"/>
</dbReference>
<dbReference type="SUPFAM" id="SSF52058">
    <property type="entry name" value="L domain-like"/>
    <property type="match status" value="1"/>
</dbReference>
<dbReference type="InterPro" id="IPR026906">
    <property type="entry name" value="LRR_5"/>
</dbReference>
<dbReference type="RefSeq" id="WP_155714976.1">
    <property type="nucleotide sequence ID" value="NZ_VVIQ01000001.1"/>
</dbReference>
<dbReference type="Proteomes" id="UP000482295">
    <property type="component" value="Unassembled WGS sequence"/>
</dbReference>
<proteinExistence type="inferred from homology"/>
<dbReference type="InterPro" id="IPR013780">
    <property type="entry name" value="Glyco_hydro_b"/>
</dbReference>
<keyword evidence="5" id="KW-1185">Reference proteome</keyword>
<accession>A0A7C9HCT1</accession>
<dbReference type="InterPro" id="IPR025092">
    <property type="entry name" value="Glyco_hydro_66"/>
</dbReference>
<feature type="signal peptide" evidence="3">
    <location>
        <begin position="1"/>
        <end position="21"/>
    </location>
</feature>
<comment type="similarity">
    <text evidence="1">Belongs to the glycosyl hydrolase 66 family.</text>
</comment>
<evidence type="ECO:0000256" key="2">
    <source>
        <dbReference type="ARBA" id="ARBA00022729"/>
    </source>
</evidence>
<feature type="chain" id="PRO_5028948944" evidence="3">
    <location>
        <begin position="22"/>
        <end position="1112"/>
    </location>
</feature>
<dbReference type="Gene3D" id="3.80.10.10">
    <property type="entry name" value="Ribonuclease Inhibitor"/>
    <property type="match status" value="1"/>
</dbReference>
<dbReference type="Gene3D" id="3.20.20.80">
    <property type="entry name" value="Glycosidases"/>
    <property type="match status" value="1"/>
</dbReference>